<evidence type="ECO:0000313" key="1">
    <source>
        <dbReference type="EMBL" id="WTT17854.1"/>
    </source>
</evidence>
<reference evidence="1" key="1">
    <citation type="submission" date="2022-10" db="EMBL/GenBank/DDBJ databases">
        <title>The complete genomes of actinobacterial strains from the NBC collection.</title>
        <authorList>
            <person name="Joergensen T.S."/>
            <person name="Alvarez Arevalo M."/>
            <person name="Sterndorff E.B."/>
            <person name="Faurdal D."/>
            <person name="Vuksanovic O."/>
            <person name="Mourched A.-S."/>
            <person name="Charusanti P."/>
            <person name="Shaw S."/>
            <person name="Blin K."/>
            <person name="Weber T."/>
        </authorList>
    </citation>
    <scope>NUCLEOTIDE SEQUENCE</scope>
    <source>
        <strain evidence="1">NBC_00093</strain>
    </source>
</reference>
<accession>A0AAU2A0H8</accession>
<proteinExistence type="predicted"/>
<name>A0AAU2A0H8_9ACTN</name>
<organism evidence="1">
    <name type="scientific">Streptomyces sp. NBC_00093</name>
    <dbReference type="NCBI Taxonomy" id="2975649"/>
    <lineage>
        <taxon>Bacteria</taxon>
        <taxon>Bacillati</taxon>
        <taxon>Actinomycetota</taxon>
        <taxon>Actinomycetes</taxon>
        <taxon>Kitasatosporales</taxon>
        <taxon>Streptomycetaceae</taxon>
        <taxon>Streptomyces</taxon>
    </lineage>
</organism>
<dbReference type="AlphaFoldDB" id="A0AAU2A0H8"/>
<gene>
    <name evidence="1" type="ORF">OHA22_21045</name>
</gene>
<dbReference type="EMBL" id="CP108222">
    <property type="protein sequence ID" value="WTT17854.1"/>
    <property type="molecule type" value="Genomic_DNA"/>
</dbReference>
<protein>
    <submittedName>
        <fullName evidence="1">Uncharacterized protein</fullName>
    </submittedName>
</protein>
<sequence>METPPTARRFEYLDSPYVPDVPAENLGQREVELVGGSVHGVVLDSG</sequence>